<evidence type="ECO:0000256" key="1">
    <source>
        <dbReference type="ARBA" id="ARBA00004123"/>
    </source>
</evidence>
<evidence type="ECO:0000313" key="15">
    <source>
        <dbReference type="Proteomes" id="UP001345219"/>
    </source>
</evidence>
<dbReference type="Gene3D" id="1.25.10.10">
    <property type="entry name" value="Leucine-rich Repeat Variant"/>
    <property type="match status" value="1"/>
</dbReference>
<evidence type="ECO:0000256" key="4">
    <source>
        <dbReference type="ARBA" id="ARBA00022723"/>
    </source>
</evidence>
<dbReference type="PANTHER" id="PTHR46309">
    <property type="entry name" value="PHD FINGER PROTEIN 12"/>
    <property type="match status" value="1"/>
</dbReference>
<evidence type="ECO:0000256" key="7">
    <source>
        <dbReference type="ARBA" id="ARBA00022833"/>
    </source>
</evidence>
<dbReference type="SUPFAM" id="SSF55729">
    <property type="entry name" value="Acyl-CoA N-acyltransferases (Nat)"/>
    <property type="match status" value="1"/>
</dbReference>
<dbReference type="PROSITE" id="PS50016">
    <property type="entry name" value="ZF_PHD_2"/>
    <property type="match status" value="1"/>
</dbReference>
<dbReference type="Proteomes" id="UP001345219">
    <property type="component" value="Chromosome 16"/>
</dbReference>
<evidence type="ECO:0000256" key="3">
    <source>
        <dbReference type="ARBA" id="ARBA00022448"/>
    </source>
</evidence>
<dbReference type="InterPro" id="IPR011989">
    <property type="entry name" value="ARM-like"/>
</dbReference>
<dbReference type="CDD" id="cd15532">
    <property type="entry name" value="PHD2_CHD_II"/>
    <property type="match status" value="1"/>
</dbReference>
<dbReference type="Gene3D" id="3.40.630.30">
    <property type="match status" value="1"/>
</dbReference>
<evidence type="ECO:0000313" key="14">
    <source>
        <dbReference type="EMBL" id="KAK4752353.1"/>
    </source>
</evidence>
<dbReference type="GO" id="GO:0008270">
    <property type="term" value="F:zinc ion binding"/>
    <property type="evidence" value="ECO:0007669"/>
    <property type="project" value="UniProtKB-KW"/>
</dbReference>
<feature type="region of interest" description="Disordered" evidence="11">
    <location>
        <begin position="931"/>
        <end position="1041"/>
    </location>
</feature>
<dbReference type="InterPro" id="IPR032308">
    <property type="entry name" value="TDBD"/>
</dbReference>
<comment type="subcellular location">
    <subcellularLocation>
        <location evidence="1">Nucleus</location>
    </subcellularLocation>
</comment>
<comment type="caution">
    <text evidence="14">The sequence shown here is derived from an EMBL/GenBank/DDBJ whole genome shotgun (WGS) entry which is preliminary data.</text>
</comment>
<evidence type="ECO:0000256" key="11">
    <source>
        <dbReference type="SAM" id="MobiDB-lite"/>
    </source>
</evidence>
<dbReference type="SMART" id="SM00249">
    <property type="entry name" value="PHD"/>
    <property type="match status" value="2"/>
</dbReference>
<accession>A0AAN7JRP6</accession>
<dbReference type="SUPFAM" id="SSF57903">
    <property type="entry name" value="FYVE/PHD zinc finger"/>
    <property type="match status" value="1"/>
</dbReference>
<evidence type="ECO:0000259" key="12">
    <source>
        <dbReference type="PROSITE" id="PS50016"/>
    </source>
</evidence>
<dbReference type="Pfam" id="PF23209">
    <property type="entry name" value="IDM1_C"/>
    <property type="match status" value="1"/>
</dbReference>
<keyword evidence="3" id="KW-0813">Transport</keyword>
<keyword evidence="15" id="KW-1185">Reference proteome</keyword>
<evidence type="ECO:0000256" key="5">
    <source>
        <dbReference type="ARBA" id="ARBA00022771"/>
    </source>
</evidence>
<dbReference type="InterPro" id="IPR019787">
    <property type="entry name" value="Znf_PHD-finger"/>
</dbReference>
<dbReference type="Gene3D" id="1.25.40.150">
    <property type="entry name" value="V-type ATPase, subunit H, C-terminal domain"/>
    <property type="match status" value="1"/>
</dbReference>
<comment type="similarity">
    <text evidence="2">Belongs to the V-ATPase H subunit family.</text>
</comment>
<dbReference type="PROSITE" id="PS51186">
    <property type="entry name" value="GNAT"/>
    <property type="match status" value="1"/>
</dbReference>
<keyword evidence="9" id="KW-0539">Nucleus</keyword>
<dbReference type="InterPro" id="IPR001965">
    <property type="entry name" value="Znf_PHD"/>
</dbReference>
<keyword evidence="5 10" id="KW-0863">Zinc-finger</keyword>
<keyword evidence="6" id="KW-0375">Hydrogen ion transport</keyword>
<gene>
    <name evidence="14" type="ORF">SAY87_021151</name>
</gene>
<dbReference type="SMART" id="SM00743">
    <property type="entry name" value="Agenet"/>
    <property type="match status" value="2"/>
</dbReference>
<dbReference type="GO" id="GO:0000221">
    <property type="term" value="C:vacuolar proton-transporting V-type ATPase, V1 domain"/>
    <property type="evidence" value="ECO:0007669"/>
    <property type="project" value="InterPro"/>
</dbReference>
<dbReference type="Pfam" id="PF22970">
    <property type="entry name" value="DUF7028"/>
    <property type="match status" value="1"/>
</dbReference>
<dbReference type="Pfam" id="PF00628">
    <property type="entry name" value="PHD"/>
    <property type="match status" value="1"/>
</dbReference>
<dbReference type="GO" id="GO:0006357">
    <property type="term" value="P:regulation of transcription by RNA polymerase II"/>
    <property type="evidence" value="ECO:0007669"/>
    <property type="project" value="TreeGrafter"/>
</dbReference>
<dbReference type="GO" id="GO:0003714">
    <property type="term" value="F:transcription corepressor activity"/>
    <property type="evidence" value="ECO:0007669"/>
    <property type="project" value="InterPro"/>
</dbReference>
<evidence type="ECO:0000256" key="10">
    <source>
        <dbReference type="PROSITE-ProRule" id="PRU00146"/>
    </source>
</evidence>
<dbReference type="InterPro" id="IPR014002">
    <property type="entry name" value="Agenet_dom_plant"/>
</dbReference>
<dbReference type="InterPro" id="IPR042163">
    <property type="entry name" value="PHF12"/>
</dbReference>
<dbReference type="InterPro" id="IPR016181">
    <property type="entry name" value="Acyl_CoA_acyltransferase"/>
</dbReference>
<dbReference type="Gene3D" id="3.30.40.10">
    <property type="entry name" value="Zinc/RING finger domain, C3HC4 (zinc finger)"/>
    <property type="match status" value="2"/>
</dbReference>
<feature type="domain" description="PHD-type" evidence="12">
    <location>
        <begin position="1164"/>
        <end position="1209"/>
    </location>
</feature>
<dbReference type="Pfam" id="PF11698">
    <property type="entry name" value="V-ATPase_H_C"/>
    <property type="match status" value="1"/>
</dbReference>
<dbReference type="Pfam" id="PF03224">
    <property type="entry name" value="V-ATPase_H_N"/>
    <property type="match status" value="1"/>
</dbReference>
<evidence type="ECO:0000256" key="6">
    <source>
        <dbReference type="ARBA" id="ARBA00022781"/>
    </source>
</evidence>
<dbReference type="InterPro" id="IPR056511">
    <property type="entry name" value="IDM1_C"/>
</dbReference>
<dbReference type="InterPro" id="IPR011987">
    <property type="entry name" value="ATPase_V1-cplx_hsu_C"/>
</dbReference>
<dbReference type="InterPro" id="IPR004908">
    <property type="entry name" value="ATPase_V1-cplx_hsu"/>
</dbReference>
<dbReference type="CDD" id="cd04301">
    <property type="entry name" value="NAT_SF"/>
    <property type="match status" value="1"/>
</dbReference>
<dbReference type="EMBL" id="JAXIOK010000016">
    <property type="protein sequence ID" value="KAK4752353.1"/>
    <property type="molecule type" value="Genomic_DNA"/>
</dbReference>
<dbReference type="InterPro" id="IPR016024">
    <property type="entry name" value="ARM-type_fold"/>
</dbReference>
<name>A0AAN7JRP6_9MYRT</name>
<dbReference type="GO" id="GO:0046961">
    <property type="term" value="F:proton-transporting ATPase activity, rotational mechanism"/>
    <property type="evidence" value="ECO:0007669"/>
    <property type="project" value="InterPro"/>
</dbReference>
<evidence type="ECO:0000256" key="2">
    <source>
        <dbReference type="ARBA" id="ARBA00008613"/>
    </source>
</evidence>
<dbReference type="InterPro" id="IPR054292">
    <property type="entry name" value="DUF7028"/>
</dbReference>
<dbReference type="InterPro" id="IPR013083">
    <property type="entry name" value="Znf_RING/FYVE/PHD"/>
</dbReference>
<evidence type="ECO:0000256" key="8">
    <source>
        <dbReference type="ARBA" id="ARBA00023065"/>
    </source>
</evidence>
<proteinExistence type="inferred from homology"/>
<protein>
    <submittedName>
        <fullName evidence="14">Uncharacterized protein</fullName>
    </submittedName>
</protein>
<dbReference type="InterPro" id="IPR008395">
    <property type="entry name" value="Agenet-like_dom"/>
</dbReference>
<dbReference type="PANTHER" id="PTHR46309:SF12">
    <property type="entry name" value="GB|AAC80581.1"/>
    <property type="match status" value="1"/>
</dbReference>
<evidence type="ECO:0000259" key="13">
    <source>
        <dbReference type="PROSITE" id="PS51186"/>
    </source>
</evidence>
<organism evidence="14 15">
    <name type="scientific">Trapa incisa</name>
    <dbReference type="NCBI Taxonomy" id="236973"/>
    <lineage>
        <taxon>Eukaryota</taxon>
        <taxon>Viridiplantae</taxon>
        <taxon>Streptophyta</taxon>
        <taxon>Embryophyta</taxon>
        <taxon>Tracheophyta</taxon>
        <taxon>Spermatophyta</taxon>
        <taxon>Magnoliopsida</taxon>
        <taxon>eudicotyledons</taxon>
        <taxon>Gunneridae</taxon>
        <taxon>Pentapetalae</taxon>
        <taxon>rosids</taxon>
        <taxon>malvids</taxon>
        <taxon>Myrtales</taxon>
        <taxon>Lythraceae</taxon>
        <taxon>Trapa</taxon>
    </lineage>
</organism>
<dbReference type="InterPro" id="IPR000182">
    <property type="entry name" value="GNAT_dom"/>
</dbReference>
<keyword evidence="4" id="KW-0479">Metal-binding</keyword>
<dbReference type="SUPFAM" id="SSF48371">
    <property type="entry name" value="ARM repeat"/>
    <property type="match status" value="1"/>
</dbReference>
<feature type="region of interest" description="Disordered" evidence="11">
    <location>
        <begin position="460"/>
        <end position="482"/>
    </location>
</feature>
<dbReference type="InterPro" id="IPR011011">
    <property type="entry name" value="Znf_FYVE_PHD"/>
</dbReference>
<dbReference type="GO" id="GO:0016747">
    <property type="term" value="F:acyltransferase activity, transferring groups other than amino-acyl groups"/>
    <property type="evidence" value="ECO:0007669"/>
    <property type="project" value="InterPro"/>
</dbReference>
<evidence type="ECO:0000256" key="9">
    <source>
        <dbReference type="ARBA" id="ARBA00023242"/>
    </source>
</evidence>
<feature type="compositionally biased region" description="Basic residues" evidence="11">
    <location>
        <begin position="469"/>
        <end position="481"/>
    </location>
</feature>
<dbReference type="InterPro" id="IPR038497">
    <property type="entry name" value="ATPase_V1-cplx_hsu_C_sf"/>
</dbReference>
<reference evidence="14 15" key="1">
    <citation type="journal article" date="2023" name="Hortic Res">
        <title>Pangenome of water caltrop reveals structural variations and asymmetric subgenome divergence after allopolyploidization.</title>
        <authorList>
            <person name="Zhang X."/>
            <person name="Chen Y."/>
            <person name="Wang L."/>
            <person name="Yuan Y."/>
            <person name="Fang M."/>
            <person name="Shi L."/>
            <person name="Lu R."/>
            <person name="Comes H.P."/>
            <person name="Ma Y."/>
            <person name="Chen Y."/>
            <person name="Huang G."/>
            <person name="Zhou Y."/>
            <person name="Zheng Z."/>
            <person name="Qiu Y."/>
        </authorList>
    </citation>
    <scope>NUCLEOTIDE SEQUENCE [LARGE SCALE GENOMIC DNA]</scope>
    <source>
        <tissue evidence="14">Roots</tissue>
    </source>
</reference>
<keyword evidence="7" id="KW-0862">Zinc</keyword>
<dbReference type="Pfam" id="PF05641">
    <property type="entry name" value="Agenet"/>
    <property type="match status" value="1"/>
</dbReference>
<dbReference type="GO" id="GO:0005634">
    <property type="term" value="C:nucleus"/>
    <property type="evidence" value="ECO:0007669"/>
    <property type="project" value="UniProtKB-SubCell"/>
</dbReference>
<sequence length="1475" mass="166478">MDTAQLTTEQVLKRDIPWETYMTTKLITGTCLQLLRRYDKRPDSYRAQLLEEDGPAYVRVFVCILRDIFKEETVEYVLALIDEMLAANPKRARLFHDGSLANEDIYEPFLSNFFIQEKSCKILALIISSRPRSHGKSVNGEESSSKKKLTTIDDVLKGLVEWLSAQLKRPSHPSRTVPTAINCLSTLLKEPVVRSSFVQADGIKLLIPLISPASTQQSIQLLYETCLCVWLLSYFEPATDYLATSSILPRLMDVVKSSTKEKVVRVVVLTFKNFLAKEVFGAQMVDLGLLQVVESLKAQAWSDEDLLDALNQLEEGLRQNIKKLSSFDKYKQEILLGHLDWSPVHKDAVFWRENISSFEENDFQILRVLITILDSSSEPRTLAVACFDLSQFIQCHPAGRIIATDLKAKERIMKLLNHESGEMKNGDHCCVYIWLTADSLRPPYLITLLSQQPFMMKGGCSAGEESSLRRRRDRSKKKLRTNTKVEVRSHEDGFFGSWHQGVVKDCGFRRRCVMYDHIISEDGSHNYVEHVEVSPCVDGVNTDEVSLCNYRGSIRPKPPYFVIGPWDLPYGSCVDVYHMDAWWEGVIFDHNDGGEERAVFFPDLGDEMLVKLATMRATLVWDEATESWHRRGSWLFLQVIEQCEEEWPLPVSVKQIWYDLRERDEFKGIKEWTCTDTGAWKGLVVKTIMENLMVVLDDALPTLAISWQQVVPAIDDHVPRQVESVNEGFIVSQDQILASPCSAPELQRTGEDNPVGNGMIQKAGDVVLYQGVDDSDQPVEPSVDGAIINFNDTDFQEEPCLAITPGTLMLTGSPEEKERSPRVCRTPMDWKLAGPNLIPEAGAFPEAIAMYVTGRDSKYNDSLVERARRHLLYLGWKIEFRIGKGDLFRFRYISPAGKCCQSLIKACMEVSGATDQAGRSAFIDDPGNGFVTNSSPSHLRIKGVEDPNMASGMPKMEEPQENLSAVRRKAKSSPRKRKRESPSISLKEMSYNHSGSDRKVDGGIIVKWHPQDDEDATSSSKKSKAKASRGSIKTHGTRTLRSSKRIKVAGPNLCRNGTIISWLIANKTLLPGTRVYYRGENNRIPIAHGHVTAAGIECDCCTNIFSLRRFGIHAAKTDQRAASNIFLEDGRSLLSCQMDILQEKNEKNNASGREQSGWIKGHNDSVCSVCHYGGELVLCDGCPSSFHLSCIGMSEVPDGDWFCPSCCCRMCKKREAGDTTANCVGNSILICDQCSAKYHFDCVTSKDANISCRFRRRNWFCGKKCEEIYLALYKMIGKITPLGKDNLTWTLLRSLKANDCCDLEAHDIDTVTQIDCKLNFAVDLMHDCFENVNEKSLQGDIIENVIFSRGSELNRLNFQGFYTMILEKDDDLVSVATIRIHGNKVAEVPLVCTRHSYRQMGMCHLLMEELEKTLKELGIYKLVLPSIPDVLGTWTTSFGFIKMTESERLQFLNYTFLDFQDTIMCHKELLKEPTA</sequence>
<feature type="domain" description="N-acetyltransferase" evidence="13">
    <location>
        <begin position="1306"/>
        <end position="1458"/>
    </location>
</feature>
<dbReference type="Pfam" id="PF16135">
    <property type="entry name" value="TDBD"/>
    <property type="match status" value="1"/>
</dbReference>
<feature type="compositionally biased region" description="Basic residues" evidence="11">
    <location>
        <begin position="966"/>
        <end position="979"/>
    </location>
</feature>
<keyword evidence="8" id="KW-0406">Ion transport</keyword>